<evidence type="ECO:0000313" key="3">
    <source>
        <dbReference type="EMBL" id="QTD47536.1"/>
    </source>
</evidence>
<dbReference type="InterPro" id="IPR006016">
    <property type="entry name" value="UspA"/>
</dbReference>
<keyword evidence="4" id="KW-1185">Reference proteome</keyword>
<sequence length="287" mass="31847">MEAKKILLPTDFSPCASAALSTALFYADTLGAELHILHAIVRPEQEESLPFPDPDELERAMQKVAEVEMQKLLHTYKELPLDIVEITRRGITNSGVILDYIQKNEIDMTVMGTHGRTGLKHFFLGSVAEEVVRLSECPVITTRWVEGADPLKAVDRILVPVDFSEISEKSLTTAADLARFHSASATLVHVLEDYAFPQGWEAGAVLVDQRGADLEKLAGKYFAHDQKWETRVLMGPPVRTLLNYLESYPHDLLVCATHGFTGWGHVLLGSIAERLVRLAGCPVYTVK</sequence>
<proteinExistence type="inferred from homology"/>
<dbReference type="KEGG" id="scor:J3U87_18230"/>
<evidence type="ECO:0000313" key="4">
    <source>
        <dbReference type="Proteomes" id="UP000663929"/>
    </source>
</evidence>
<comment type="similarity">
    <text evidence="1">Belongs to the universal stress protein A family.</text>
</comment>
<dbReference type="InterPro" id="IPR006015">
    <property type="entry name" value="Universal_stress_UspA"/>
</dbReference>
<protein>
    <submittedName>
        <fullName evidence="3">Universal stress protein</fullName>
    </submittedName>
</protein>
<dbReference type="RefSeq" id="WP_237377205.1">
    <property type="nucleotide sequence ID" value="NZ_CP071793.1"/>
</dbReference>
<dbReference type="PANTHER" id="PTHR46268">
    <property type="entry name" value="STRESS RESPONSE PROTEIN NHAX"/>
    <property type="match status" value="1"/>
</dbReference>
<dbReference type="Pfam" id="PF00582">
    <property type="entry name" value="Usp"/>
    <property type="match status" value="2"/>
</dbReference>
<name>A0A8A4TC73_SULCO</name>
<dbReference type="PANTHER" id="PTHR46268:SF6">
    <property type="entry name" value="UNIVERSAL STRESS PROTEIN UP12"/>
    <property type="match status" value="1"/>
</dbReference>
<dbReference type="EMBL" id="CP071793">
    <property type="protein sequence ID" value="QTD47536.1"/>
    <property type="molecule type" value="Genomic_DNA"/>
</dbReference>
<dbReference type="AlphaFoldDB" id="A0A8A4TC73"/>
<organism evidence="3 4">
    <name type="scientific">Sulfidibacter corallicola</name>
    <dbReference type="NCBI Taxonomy" id="2818388"/>
    <lineage>
        <taxon>Bacteria</taxon>
        <taxon>Pseudomonadati</taxon>
        <taxon>Acidobacteriota</taxon>
        <taxon>Holophagae</taxon>
        <taxon>Acanthopleuribacterales</taxon>
        <taxon>Acanthopleuribacteraceae</taxon>
        <taxon>Sulfidibacter</taxon>
    </lineage>
</organism>
<dbReference type="SUPFAM" id="SSF52402">
    <property type="entry name" value="Adenine nucleotide alpha hydrolases-like"/>
    <property type="match status" value="2"/>
</dbReference>
<dbReference type="Proteomes" id="UP000663929">
    <property type="component" value="Chromosome"/>
</dbReference>
<evidence type="ECO:0000256" key="1">
    <source>
        <dbReference type="ARBA" id="ARBA00008791"/>
    </source>
</evidence>
<dbReference type="PRINTS" id="PR01438">
    <property type="entry name" value="UNVRSLSTRESS"/>
</dbReference>
<gene>
    <name evidence="3" type="ORF">J3U87_18230</name>
</gene>
<dbReference type="InterPro" id="IPR014729">
    <property type="entry name" value="Rossmann-like_a/b/a_fold"/>
</dbReference>
<accession>A0A8A4TC73</accession>
<dbReference type="Gene3D" id="3.40.50.620">
    <property type="entry name" value="HUPs"/>
    <property type="match status" value="2"/>
</dbReference>
<feature type="domain" description="UspA" evidence="2">
    <location>
        <begin position="4"/>
        <end position="142"/>
    </location>
</feature>
<evidence type="ECO:0000259" key="2">
    <source>
        <dbReference type="Pfam" id="PF00582"/>
    </source>
</evidence>
<reference evidence="3" key="1">
    <citation type="submission" date="2021-03" db="EMBL/GenBank/DDBJ databases">
        <title>Acanthopleuribacteraceae sp. M133.</title>
        <authorList>
            <person name="Wang G."/>
        </authorList>
    </citation>
    <scope>NUCLEOTIDE SEQUENCE</scope>
    <source>
        <strain evidence="3">M133</strain>
    </source>
</reference>
<feature type="domain" description="UspA" evidence="2">
    <location>
        <begin position="155"/>
        <end position="287"/>
    </location>
</feature>
<dbReference type="CDD" id="cd00293">
    <property type="entry name" value="USP-like"/>
    <property type="match status" value="2"/>
</dbReference>